<dbReference type="SUPFAM" id="SSF56112">
    <property type="entry name" value="Protein kinase-like (PK-like)"/>
    <property type="match status" value="1"/>
</dbReference>
<gene>
    <name evidence="3" type="ORF">C2G38_1578980</name>
</gene>
<proteinExistence type="predicted"/>
<accession>A0A397V0F7</accession>
<dbReference type="Pfam" id="PF07714">
    <property type="entry name" value="PK_Tyr_Ser-Thr"/>
    <property type="match status" value="1"/>
</dbReference>
<dbReference type="InterPro" id="IPR050167">
    <property type="entry name" value="Ser_Thr_protein_kinase"/>
</dbReference>
<dbReference type="GO" id="GO:0007165">
    <property type="term" value="P:signal transduction"/>
    <property type="evidence" value="ECO:0007669"/>
    <property type="project" value="TreeGrafter"/>
</dbReference>
<evidence type="ECO:0000313" key="4">
    <source>
        <dbReference type="Proteomes" id="UP000266673"/>
    </source>
</evidence>
<dbReference type="GO" id="GO:0005524">
    <property type="term" value="F:ATP binding"/>
    <property type="evidence" value="ECO:0007669"/>
    <property type="project" value="InterPro"/>
</dbReference>
<dbReference type="PROSITE" id="PS50011">
    <property type="entry name" value="PROTEIN_KINASE_DOM"/>
    <property type="match status" value="1"/>
</dbReference>
<dbReference type="EMBL" id="QKWP01000742">
    <property type="protein sequence ID" value="RIB15472.1"/>
    <property type="molecule type" value="Genomic_DNA"/>
</dbReference>
<protein>
    <submittedName>
        <fullName evidence="3">Kinase-like domain-containing protein</fullName>
    </submittedName>
</protein>
<feature type="compositionally biased region" description="Basic and acidic residues" evidence="1">
    <location>
        <begin position="7"/>
        <end position="20"/>
    </location>
</feature>
<feature type="region of interest" description="Disordered" evidence="1">
    <location>
        <begin position="1"/>
        <end position="20"/>
    </location>
</feature>
<dbReference type="PANTHER" id="PTHR23257:SF963">
    <property type="entry name" value="AT08303P"/>
    <property type="match status" value="1"/>
</dbReference>
<dbReference type="InterPro" id="IPR001245">
    <property type="entry name" value="Ser-Thr/Tyr_kinase_cat_dom"/>
</dbReference>
<evidence type="ECO:0000259" key="2">
    <source>
        <dbReference type="PROSITE" id="PS50011"/>
    </source>
</evidence>
<keyword evidence="4" id="KW-1185">Reference proteome</keyword>
<dbReference type="GO" id="GO:0005737">
    <property type="term" value="C:cytoplasm"/>
    <property type="evidence" value="ECO:0007669"/>
    <property type="project" value="TreeGrafter"/>
</dbReference>
<reference evidence="3 4" key="1">
    <citation type="submission" date="2018-06" db="EMBL/GenBank/DDBJ databases">
        <title>Comparative genomics reveals the genomic features of Rhizophagus irregularis, R. cerebriforme, R. diaphanum and Gigaspora rosea, and their symbiotic lifestyle signature.</title>
        <authorList>
            <person name="Morin E."/>
            <person name="San Clemente H."/>
            <person name="Chen E.C.H."/>
            <person name="De La Providencia I."/>
            <person name="Hainaut M."/>
            <person name="Kuo A."/>
            <person name="Kohler A."/>
            <person name="Murat C."/>
            <person name="Tang N."/>
            <person name="Roy S."/>
            <person name="Loubradou J."/>
            <person name="Henrissat B."/>
            <person name="Grigoriev I.V."/>
            <person name="Corradi N."/>
            <person name="Roux C."/>
            <person name="Martin F.M."/>
        </authorList>
    </citation>
    <scope>NUCLEOTIDE SEQUENCE [LARGE SCALE GENOMIC DNA]</scope>
    <source>
        <strain evidence="3 4">DAOM 194757</strain>
    </source>
</reference>
<dbReference type="PROSITE" id="PS00109">
    <property type="entry name" value="PROTEIN_KINASE_TYR"/>
    <property type="match status" value="1"/>
</dbReference>
<dbReference type="OrthoDB" id="2314769at2759"/>
<evidence type="ECO:0000256" key="1">
    <source>
        <dbReference type="SAM" id="MobiDB-lite"/>
    </source>
</evidence>
<feature type="domain" description="Protein kinase" evidence="2">
    <location>
        <begin position="1"/>
        <end position="277"/>
    </location>
</feature>
<dbReference type="InterPro" id="IPR000719">
    <property type="entry name" value="Prot_kinase_dom"/>
</dbReference>
<keyword evidence="3" id="KW-0808">Transferase</keyword>
<dbReference type="PANTHER" id="PTHR23257">
    <property type="entry name" value="SERINE-THREONINE PROTEIN KINASE"/>
    <property type="match status" value="1"/>
</dbReference>
<dbReference type="InterPro" id="IPR008266">
    <property type="entry name" value="Tyr_kinase_AS"/>
</dbReference>
<comment type="caution">
    <text evidence="3">The sequence shown here is derived from an EMBL/GenBank/DDBJ whole genome shotgun (WGS) entry which is preliminary data.</text>
</comment>
<organism evidence="3 4">
    <name type="scientific">Gigaspora rosea</name>
    <dbReference type="NCBI Taxonomy" id="44941"/>
    <lineage>
        <taxon>Eukaryota</taxon>
        <taxon>Fungi</taxon>
        <taxon>Fungi incertae sedis</taxon>
        <taxon>Mucoromycota</taxon>
        <taxon>Glomeromycotina</taxon>
        <taxon>Glomeromycetes</taxon>
        <taxon>Diversisporales</taxon>
        <taxon>Gigasporaceae</taxon>
        <taxon>Gigaspora</taxon>
    </lineage>
</organism>
<dbReference type="AlphaFoldDB" id="A0A397V0F7"/>
<name>A0A397V0F7_9GLOM</name>
<dbReference type="GO" id="GO:0004672">
    <property type="term" value="F:protein kinase activity"/>
    <property type="evidence" value="ECO:0007669"/>
    <property type="project" value="InterPro"/>
</dbReference>
<dbReference type="STRING" id="44941.A0A397V0F7"/>
<sequence length="354" mass="41203">MQSTKQGDAKKIDPSELDDPKEPIVRGRVIKKLYKSFIEVACKPIDGQNENEMAILGKLGLSPQILKFYGHSTVNNSQVMVLEWAELGNLRELYEKHDIPWTRKIKIAKNILLGLLFLRTVNVFHHDVRCENVFVLGDLSVKLGNFGCAREVDGNSRNLSSLATYIIRWMAPELIKKYISQKHENKKVYTLHCEMFSFGMLLWELCYEKLPYADWNIKQISDHVLVGKREKILKGKFRNPDDREIQLEFIKIIQDAWCHQPELRITIPALRQRLEDLAQKFPIPFDEPQLFKDKALDLDGLKSGESFTGIMEKKIQFRPESISKKLLMKIIMLNHNVDMQFHCLVNLARRLMKL</sequence>
<dbReference type="Proteomes" id="UP000266673">
    <property type="component" value="Unassembled WGS sequence"/>
</dbReference>
<dbReference type="InterPro" id="IPR011009">
    <property type="entry name" value="Kinase-like_dom_sf"/>
</dbReference>
<evidence type="ECO:0000313" key="3">
    <source>
        <dbReference type="EMBL" id="RIB15472.1"/>
    </source>
</evidence>
<keyword evidence="3" id="KW-0418">Kinase</keyword>
<dbReference type="Gene3D" id="1.10.510.10">
    <property type="entry name" value="Transferase(Phosphotransferase) domain 1"/>
    <property type="match status" value="1"/>
</dbReference>